<dbReference type="Proteomes" id="UP000814140">
    <property type="component" value="Unassembled WGS sequence"/>
</dbReference>
<comment type="caution">
    <text evidence="1">The sequence shown here is derived from an EMBL/GenBank/DDBJ whole genome shotgun (WGS) entry which is preliminary data.</text>
</comment>
<dbReference type="EMBL" id="MU277229">
    <property type="protein sequence ID" value="KAI0059052.1"/>
    <property type="molecule type" value="Genomic_DNA"/>
</dbReference>
<sequence length="425" mass="49415">MAQWTADSNEALTLSLVRAPKDKEVLGENETYEEFHPTFTYPIFGEDEKIYGYNDLVVDLRFASGSLTQFLDIRHSATLASSSTIDDVRGTLEKFIPTNYYKTEEAFLGRVEEDADAFRPLGQKIYSYTRAAPSSAAKGKGVATALAEDDKDAVVFEVWHATWKTPEFKEYHRRMQLFILLYIEAGSYISEDEEVWEFVVLFQKRKRRTTPMTETYHFVGYSSIYPFYCFPDKIRLRLSQFVILPPYQHQGHGSALYTSIYQYALSQPTISELTVEDPAEAFEDLRDRNDLKMLLEHTTFMAEGFGESSNGGGRVERRKMGRAGKTGTKGRLGPPADKAWLENWRRQLKIAGRQFHRLVEMLIQMHLDPTDLRAARAYRLQVKERLYRFNYEVLVQLDEKERLEKLEETFQSVREDYQRIINMIH</sequence>
<accession>A0ACB8SSD2</accession>
<proteinExistence type="predicted"/>
<name>A0ACB8SSD2_9AGAM</name>
<reference evidence="1" key="2">
    <citation type="journal article" date="2022" name="New Phytol.">
        <title>Evolutionary transition to the ectomycorrhizal habit in the genomes of a hyperdiverse lineage of mushroom-forming fungi.</title>
        <authorList>
            <person name="Looney B."/>
            <person name="Miyauchi S."/>
            <person name="Morin E."/>
            <person name="Drula E."/>
            <person name="Courty P.E."/>
            <person name="Kohler A."/>
            <person name="Kuo A."/>
            <person name="LaButti K."/>
            <person name="Pangilinan J."/>
            <person name="Lipzen A."/>
            <person name="Riley R."/>
            <person name="Andreopoulos W."/>
            <person name="He G."/>
            <person name="Johnson J."/>
            <person name="Nolan M."/>
            <person name="Tritt A."/>
            <person name="Barry K.W."/>
            <person name="Grigoriev I.V."/>
            <person name="Nagy L.G."/>
            <person name="Hibbett D."/>
            <person name="Henrissat B."/>
            <person name="Matheny P.B."/>
            <person name="Labbe J."/>
            <person name="Martin F.M."/>
        </authorList>
    </citation>
    <scope>NUCLEOTIDE SEQUENCE</scope>
    <source>
        <strain evidence="1">HHB10654</strain>
    </source>
</reference>
<organism evidence="1 2">
    <name type="scientific">Artomyces pyxidatus</name>
    <dbReference type="NCBI Taxonomy" id="48021"/>
    <lineage>
        <taxon>Eukaryota</taxon>
        <taxon>Fungi</taxon>
        <taxon>Dikarya</taxon>
        <taxon>Basidiomycota</taxon>
        <taxon>Agaricomycotina</taxon>
        <taxon>Agaricomycetes</taxon>
        <taxon>Russulales</taxon>
        <taxon>Auriscalpiaceae</taxon>
        <taxon>Artomyces</taxon>
    </lineage>
</organism>
<evidence type="ECO:0000313" key="1">
    <source>
        <dbReference type="EMBL" id="KAI0059052.1"/>
    </source>
</evidence>
<gene>
    <name evidence="1" type="ORF">BV25DRAFT_1871703</name>
</gene>
<keyword evidence="2" id="KW-1185">Reference proteome</keyword>
<reference evidence="1" key="1">
    <citation type="submission" date="2021-03" db="EMBL/GenBank/DDBJ databases">
        <authorList>
            <consortium name="DOE Joint Genome Institute"/>
            <person name="Ahrendt S."/>
            <person name="Looney B.P."/>
            <person name="Miyauchi S."/>
            <person name="Morin E."/>
            <person name="Drula E."/>
            <person name="Courty P.E."/>
            <person name="Chicoki N."/>
            <person name="Fauchery L."/>
            <person name="Kohler A."/>
            <person name="Kuo A."/>
            <person name="Labutti K."/>
            <person name="Pangilinan J."/>
            <person name="Lipzen A."/>
            <person name="Riley R."/>
            <person name="Andreopoulos W."/>
            <person name="He G."/>
            <person name="Johnson J."/>
            <person name="Barry K.W."/>
            <person name="Grigoriev I.V."/>
            <person name="Nagy L."/>
            <person name="Hibbett D."/>
            <person name="Henrissat B."/>
            <person name="Matheny P.B."/>
            <person name="Labbe J."/>
            <person name="Martin F."/>
        </authorList>
    </citation>
    <scope>NUCLEOTIDE SEQUENCE</scope>
    <source>
        <strain evidence="1">HHB10654</strain>
    </source>
</reference>
<protein>
    <submittedName>
        <fullName evidence="1">Histone acetyltransferase type B catalytic subunit</fullName>
    </submittedName>
</protein>
<evidence type="ECO:0000313" key="2">
    <source>
        <dbReference type="Proteomes" id="UP000814140"/>
    </source>
</evidence>